<dbReference type="SMART" id="SM00813">
    <property type="entry name" value="Alpha-L-AF_C"/>
    <property type="match status" value="1"/>
</dbReference>
<evidence type="ECO:0000256" key="6">
    <source>
        <dbReference type="ARBA" id="ARBA00022801"/>
    </source>
</evidence>
<dbReference type="PANTHER" id="PTHR43576:SF3">
    <property type="entry name" value="ALPHA-L-ARABINOFURANOSIDASE C"/>
    <property type="match status" value="1"/>
</dbReference>
<dbReference type="SUPFAM" id="SSF51445">
    <property type="entry name" value="(Trans)glycosidases"/>
    <property type="match status" value="1"/>
</dbReference>
<proteinExistence type="inferred from homology"/>
<comment type="pathway">
    <text evidence="2">Glycan metabolism.</text>
</comment>
<sequence>MTIKANMTIDKEFKIGNIDERIYGSFIEHLGRAVYGGIYEPDHPEADEQGFRKDVLELVKELKVPLVRYPGGNFVSGYNWEDGVGPVEDRPRRLDLAWRTTETNEIGTNEFMDWAKKVNAEVNMAVNLGTRGIDAARNLVEYCNHTSGSYWSDLRIKHGYKEPHKIKTWCLGNEMDGPWQIGHRTADEYGRIAVETAKAMKWVDPSIELVACGSSNRHMPTFAEWEAKVLEHTYDHVEFISLHTYYGNRDEDLANYLAQSMDMDQFIYSVISIADYIKAKKRSKKTINLSFDEWNVWFHSNDADKKIEPWSIAPPQLEDIYTFEDALLVGSMLISLLRRADRVKIACLAQLVNVIAPIMTENGGGAWKQSIFYPYMHTSVFGRGVALNAIVNSPKYDSKDFTDVPYLDTVTVMNEEEDTVTIFAVNRHQTDTLELEVDTRSFEGYKVVEHIVLENDDVKATNQHNHSNVVPHNNGDAKVDSGRLAANLPKLSWNVIRLGK</sequence>
<feature type="domain" description="Alpha-L-arabinofuranosidase C-terminal" evidence="9">
    <location>
        <begin position="292"/>
        <end position="492"/>
    </location>
</feature>
<keyword evidence="6" id="KW-0378">Hydrolase</keyword>
<comment type="subunit">
    <text evidence="4">Homohexamer; trimer of dimers.</text>
</comment>
<dbReference type="EMBL" id="BAUV01000013">
    <property type="protein sequence ID" value="GAE35019.1"/>
    <property type="molecule type" value="Genomic_DNA"/>
</dbReference>
<evidence type="ECO:0000313" key="11">
    <source>
        <dbReference type="Proteomes" id="UP000018896"/>
    </source>
</evidence>
<reference evidence="10 11" key="1">
    <citation type="journal article" date="2014" name="Genome Announc.">
        <title>Draft Genome Sequences of Three Alkaliphilic Bacillus Strains, Bacillus wakoensis JCM 9140T, Bacillus akibai JCM 9157T, and Bacillus hemicellulosilyticus JCM 9152T.</title>
        <authorList>
            <person name="Yuki M."/>
            <person name="Oshima K."/>
            <person name="Suda W."/>
            <person name="Oshida Y."/>
            <person name="Kitamura K."/>
            <person name="Iida T."/>
            <person name="Hattori M."/>
            <person name="Ohkuma M."/>
        </authorList>
    </citation>
    <scope>NUCLEOTIDE SEQUENCE [LARGE SCALE GENOMIC DNA]</scope>
    <source>
        <strain evidence="10 11">JCM 9157</strain>
    </source>
</reference>
<dbReference type="Proteomes" id="UP000018896">
    <property type="component" value="Unassembled WGS sequence"/>
</dbReference>
<keyword evidence="11" id="KW-1185">Reference proteome</keyword>
<dbReference type="RefSeq" id="WP_035664201.1">
    <property type="nucleotide sequence ID" value="NZ_BAUV01000013.1"/>
</dbReference>
<evidence type="ECO:0000256" key="1">
    <source>
        <dbReference type="ARBA" id="ARBA00001462"/>
    </source>
</evidence>
<evidence type="ECO:0000256" key="5">
    <source>
        <dbReference type="ARBA" id="ARBA00012670"/>
    </source>
</evidence>
<evidence type="ECO:0000256" key="4">
    <source>
        <dbReference type="ARBA" id="ARBA00011165"/>
    </source>
</evidence>
<dbReference type="InterPro" id="IPR055235">
    <property type="entry name" value="ASD1_cat"/>
</dbReference>
<dbReference type="GO" id="GO:0000272">
    <property type="term" value="P:polysaccharide catabolic process"/>
    <property type="evidence" value="ECO:0007669"/>
    <property type="project" value="TreeGrafter"/>
</dbReference>
<evidence type="ECO:0000256" key="7">
    <source>
        <dbReference type="ARBA" id="ARBA00023277"/>
    </source>
</evidence>
<dbReference type="InterPro" id="IPR017853">
    <property type="entry name" value="GH"/>
</dbReference>
<evidence type="ECO:0000256" key="3">
    <source>
        <dbReference type="ARBA" id="ARBA00007186"/>
    </source>
</evidence>
<evidence type="ECO:0000259" key="9">
    <source>
        <dbReference type="SMART" id="SM00813"/>
    </source>
</evidence>
<dbReference type="SUPFAM" id="SSF51011">
    <property type="entry name" value="Glycosyl hydrolase domain"/>
    <property type="match status" value="1"/>
</dbReference>
<dbReference type="PANTHER" id="PTHR43576">
    <property type="entry name" value="ALPHA-L-ARABINOFURANOSIDASE C-RELATED"/>
    <property type="match status" value="1"/>
</dbReference>
<keyword evidence="8" id="KW-0326">Glycosidase</keyword>
<evidence type="ECO:0000256" key="8">
    <source>
        <dbReference type="ARBA" id="ARBA00023295"/>
    </source>
</evidence>
<dbReference type="Pfam" id="PF06964">
    <property type="entry name" value="Alpha-L-AF_C"/>
    <property type="match status" value="1"/>
</dbReference>
<comment type="caution">
    <text evidence="10">The sequence shown here is derived from an EMBL/GenBank/DDBJ whole genome shotgun (WGS) entry which is preliminary data.</text>
</comment>
<organism evidence="10 11">
    <name type="scientific">Halalkalibacter akibai (strain ATCC 43226 / DSM 21942 / CIP 109018 / JCM 9157 / 1139)</name>
    <name type="common">Bacillus akibai</name>
    <dbReference type="NCBI Taxonomy" id="1236973"/>
    <lineage>
        <taxon>Bacteria</taxon>
        <taxon>Bacillati</taxon>
        <taxon>Bacillota</taxon>
        <taxon>Bacilli</taxon>
        <taxon>Bacillales</taxon>
        <taxon>Bacillaceae</taxon>
        <taxon>Halalkalibacter</taxon>
    </lineage>
</organism>
<dbReference type="GO" id="GO:0046373">
    <property type="term" value="P:L-arabinose metabolic process"/>
    <property type="evidence" value="ECO:0007669"/>
    <property type="project" value="InterPro"/>
</dbReference>
<dbReference type="AlphaFoldDB" id="W4QUL9"/>
<dbReference type="GO" id="GO:0046556">
    <property type="term" value="F:alpha-L-arabinofuranosidase activity"/>
    <property type="evidence" value="ECO:0007669"/>
    <property type="project" value="UniProtKB-EC"/>
</dbReference>
<dbReference type="STRING" id="1236973.JCM9157_2112"/>
<name>W4QUL9_HALA3</name>
<evidence type="ECO:0000256" key="2">
    <source>
        <dbReference type="ARBA" id="ARBA00004881"/>
    </source>
</evidence>
<comment type="catalytic activity">
    <reaction evidence="1">
        <text>Hydrolysis of terminal non-reducing alpha-L-arabinofuranoside residues in alpha-L-arabinosides.</text>
        <dbReference type="EC" id="3.2.1.55"/>
    </reaction>
</comment>
<protein>
    <recommendedName>
        <fullName evidence="5">non-reducing end alpha-L-arabinofuranosidase</fullName>
        <ecNumber evidence="5">3.2.1.55</ecNumber>
    </recommendedName>
</protein>
<evidence type="ECO:0000313" key="10">
    <source>
        <dbReference type="EMBL" id="GAE35019.1"/>
    </source>
</evidence>
<dbReference type="OrthoDB" id="9758333at2"/>
<accession>W4QUL9</accession>
<dbReference type="EC" id="3.2.1.55" evidence="5"/>
<dbReference type="Pfam" id="PF22848">
    <property type="entry name" value="ASD1_dom"/>
    <property type="match status" value="1"/>
</dbReference>
<dbReference type="InterPro" id="IPR013780">
    <property type="entry name" value="Glyco_hydro_b"/>
</dbReference>
<gene>
    <name evidence="10" type="ORF">JCM9157_2112</name>
</gene>
<dbReference type="eggNOG" id="COG3534">
    <property type="taxonomic scope" value="Bacteria"/>
</dbReference>
<keyword evidence="7" id="KW-0119">Carbohydrate metabolism</keyword>
<comment type="similarity">
    <text evidence="3">Belongs to the glycosyl hydrolase 51 family.</text>
</comment>
<dbReference type="Gene3D" id="2.60.40.1180">
    <property type="entry name" value="Golgi alpha-mannosidase II"/>
    <property type="match status" value="1"/>
</dbReference>
<dbReference type="Gene3D" id="3.20.20.80">
    <property type="entry name" value="Glycosidases"/>
    <property type="match status" value="1"/>
</dbReference>
<dbReference type="InterPro" id="IPR010720">
    <property type="entry name" value="Alpha-L-AF_C"/>
</dbReference>